<dbReference type="Pfam" id="PF08352">
    <property type="entry name" value="oligo_HPY"/>
    <property type="match status" value="1"/>
</dbReference>
<gene>
    <name evidence="10" type="ORF">AB0C36_18515</name>
</gene>
<dbReference type="InterPro" id="IPR003593">
    <property type="entry name" value="AAA+_ATPase"/>
</dbReference>
<feature type="region of interest" description="Disordered" evidence="8">
    <location>
        <begin position="1"/>
        <end position="25"/>
    </location>
</feature>
<evidence type="ECO:0000256" key="4">
    <source>
        <dbReference type="ARBA" id="ARBA00022475"/>
    </source>
</evidence>
<protein>
    <submittedName>
        <fullName evidence="10">ABC transporter ATP-binding protein</fullName>
    </submittedName>
</protein>
<dbReference type="InterPro" id="IPR013563">
    <property type="entry name" value="Oligopep_ABC_C"/>
</dbReference>
<feature type="compositionally biased region" description="Low complexity" evidence="8">
    <location>
        <begin position="14"/>
        <end position="25"/>
    </location>
</feature>
<sequence length="345" mass="36146">MATTLGSGTKPGTAAAAAPDPAAGGADPAALLRVRGLSVTYPSARGPVTAVRGASFEVRPGEVFGLVGESGSGKSSVCTAVMGLLPDGTRLEADGIDFEGRDLARLRERDLRRVRGHRIALVPQQPMTSLSPTTPVGRQLRWYLGDRMDDPELRGTLAAIGLGAVLDRPRDLPGAFSGGQLQRLVIAIAALSHEPALLLADEPTTTLDATVQAQVLKLLLTLRENLGLAVLYVSHDLAVVAQICDRVGVMYGGRLVETAPVHEIFANPRHPYTRALVAAMPSTTPADEPLRPIPGTAEGANLLPGCPFAPRCPKATDICRTEMPEPVRYGDASASCHRPSDGGAK</sequence>
<comment type="similarity">
    <text evidence="2">Belongs to the ABC transporter superfamily.</text>
</comment>
<dbReference type="PROSITE" id="PS00211">
    <property type="entry name" value="ABC_TRANSPORTER_1"/>
    <property type="match status" value="1"/>
</dbReference>
<keyword evidence="3" id="KW-0813">Transport</keyword>
<dbReference type="PANTHER" id="PTHR43297">
    <property type="entry name" value="OLIGOPEPTIDE TRANSPORT ATP-BINDING PROTEIN APPD"/>
    <property type="match status" value="1"/>
</dbReference>
<comment type="subcellular location">
    <subcellularLocation>
        <location evidence="1">Cell membrane</location>
        <topology evidence="1">Peripheral membrane protein</topology>
    </subcellularLocation>
</comment>
<keyword evidence="11" id="KW-1185">Reference proteome</keyword>
<evidence type="ECO:0000313" key="11">
    <source>
        <dbReference type="Proteomes" id="UP001551482"/>
    </source>
</evidence>
<dbReference type="SUPFAM" id="SSF52540">
    <property type="entry name" value="P-loop containing nucleoside triphosphate hydrolases"/>
    <property type="match status" value="1"/>
</dbReference>
<accession>A0ABV3DID1</accession>
<keyword evidence="7" id="KW-0472">Membrane</keyword>
<evidence type="ECO:0000256" key="3">
    <source>
        <dbReference type="ARBA" id="ARBA00022448"/>
    </source>
</evidence>
<feature type="domain" description="ABC transporter" evidence="9">
    <location>
        <begin position="32"/>
        <end position="277"/>
    </location>
</feature>
<dbReference type="NCBIfam" id="TIGR01727">
    <property type="entry name" value="oligo_HPY"/>
    <property type="match status" value="1"/>
</dbReference>
<dbReference type="PANTHER" id="PTHR43297:SF2">
    <property type="entry name" value="DIPEPTIDE TRANSPORT ATP-BINDING PROTEIN DPPD"/>
    <property type="match status" value="1"/>
</dbReference>
<proteinExistence type="inferred from homology"/>
<keyword evidence="4" id="KW-1003">Cell membrane</keyword>
<dbReference type="PROSITE" id="PS50893">
    <property type="entry name" value="ABC_TRANSPORTER_2"/>
    <property type="match status" value="1"/>
</dbReference>
<dbReference type="SMART" id="SM00382">
    <property type="entry name" value="AAA"/>
    <property type="match status" value="1"/>
</dbReference>
<evidence type="ECO:0000256" key="6">
    <source>
        <dbReference type="ARBA" id="ARBA00022840"/>
    </source>
</evidence>
<evidence type="ECO:0000313" key="10">
    <source>
        <dbReference type="EMBL" id="MEU8135503.1"/>
    </source>
</evidence>
<organism evidence="10 11">
    <name type="scientific">Streptodolium elevatio</name>
    <dbReference type="NCBI Taxonomy" id="3157996"/>
    <lineage>
        <taxon>Bacteria</taxon>
        <taxon>Bacillati</taxon>
        <taxon>Actinomycetota</taxon>
        <taxon>Actinomycetes</taxon>
        <taxon>Kitasatosporales</taxon>
        <taxon>Streptomycetaceae</taxon>
        <taxon>Streptodolium</taxon>
    </lineage>
</organism>
<evidence type="ECO:0000256" key="8">
    <source>
        <dbReference type="SAM" id="MobiDB-lite"/>
    </source>
</evidence>
<dbReference type="InterPro" id="IPR017871">
    <property type="entry name" value="ABC_transporter-like_CS"/>
</dbReference>
<dbReference type="EMBL" id="JBEZFP010000044">
    <property type="protein sequence ID" value="MEU8135503.1"/>
    <property type="molecule type" value="Genomic_DNA"/>
</dbReference>
<name>A0ABV3DID1_9ACTN</name>
<dbReference type="InterPro" id="IPR003439">
    <property type="entry name" value="ABC_transporter-like_ATP-bd"/>
</dbReference>
<dbReference type="Pfam" id="PF00005">
    <property type="entry name" value="ABC_tran"/>
    <property type="match status" value="1"/>
</dbReference>
<reference evidence="10 11" key="1">
    <citation type="submission" date="2024-06" db="EMBL/GenBank/DDBJ databases">
        <title>The Natural Products Discovery Center: Release of the First 8490 Sequenced Strains for Exploring Actinobacteria Biosynthetic Diversity.</title>
        <authorList>
            <person name="Kalkreuter E."/>
            <person name="Kautsar S.A."/>
            <person name="Yang D."/>
            <person name="Bader C.D."/>
            <person name="Teijaro C.N."/>
            <person name="Fluegel L."/>
            <person name="Davis C.M."/>
            <person name="Simpson J.R."/>
            <person name="Lauterbach L."/>
            <person name="Steele A.D."/>
            <person name="Gui C."/>
            <person name="Meng S."/>
            <person name="Li G."/>
            <person name="Viehrig K."/>
            <person name="Ye F."/>
            <person name="Su P."/>
            <person name="Kiefer A.F."/>
            <person name="Nichols A."/>
            <person name="Cepeda A.J."/>
            <person name="Yan W."/>
            <person name="Fan B."/>
            <person name="Jiang Y."/>
            <person name="Adhikari A."/>
            <person name="Zheng C.-J."/>
            <person name="Schuster L."/>
            <person name="Cowan T.M."/>
            <person name="Smanski M.J."/>
            <person name="Chevrette M.G."/>
            <person name="De Carvalho L.P.S."/>
            <person name="Shen B."/>
        </authorList>
    </citation>
    <scope>NUCLEOTIDE SEQUENCE [LARGE SCALE GENOMIC DNA]</scope>
    <source>
        <strain evidence="10 11">NPDC048946</strain>
    </source>
</reference>
<evidence type="ECO:0000256" key="2">
    <source>
        <dbReference type="ARBA" id="ARBA00005417"/>
    </source>
</evidence>
<evidence type="ECO:0000256" key="5">
    <source>
        <dbReference type="ARBA" id="ARBA00022741"/>
    </source>
</evidence>
<dbReference type="InterPro" id="IPR027417">
    <property type="entry name" value="P-loop_NTPase"/>
</dbReference>
<dbReference type="CDD" id="cd03257">
    <property type="entry name" value="ABC_NikE_OppD_transporters"/>
    <property type="match status" value="1"/>
</dbReference>
<evidence type="ECO:0000256" key="1">
    <source>
        <dbReference type="ARBA" id="ARBA00004202"/>
    </source>
</evidence>
<keyword evidence="6 10" id="KW-0067">ATP-binding</keyword>
<evidence type="ECO:0000259" key="9">
    <source>
        <dbReference type="PROSITE" id="PS50893"/>
    </source>
</evidence>
<evidence type="ECO:0000256" key="7">
    <source>
        <dbReference type="ARBA" id="ARBA00023136"/>
    </source>
</evidence>
<dbReference type="RefSeq" id="WP_358355308.1">
    <property type="nucleotide sequence ID" value="NZ_JBEZFP010000044.1"/>
</dbReference>
<dbReference type="Gene3D" id="3.40.50.300">
    <property type="entry name" value="P-loop containing nucleotide triphosphate hydrolases"/>
    <property type="match status" value="1"/>
</dbReference>
<dbReference type="Proteomes" id="UP001551482">
    <property type="component" value="Unassembled WGS sequence"/>
</dbReference>
<keyword evidence="5" id="KW-0547">Nucleotide-binding</keyword>
<dbReference type="InterPro" id="IPR050388">
    <property type="entry name" value="ABC_Ni/Peptide_Import"/>
</dbReference>
<comment type="caution">
    <text evidence="10">The sequence shown here is derived from an EMBL/GenBank/DDBJ whole genome shotgun (WGS) entry which is preliminary data.</text>
</comment>
<dbReference type="GO" id="GO:0005524">
    <property type="term" value="F:ATP binding"/>
    <property type="evidence" value="ECO:0007669"/>
    <property type="project" value="UniProtKB-KW"/>
</dbReference>